<dbReference type="InterPro" id="IPR035906">
    <property type="entry name" value="MetI-like_sf"/>
</dbReference>
<accession>A0AA45C4V7</accession>
<feature type="transmembrane region" description="Helical" evidence="8">
    <location>
        <begin position="228"/>
        <end position="248"/>
    </location>
</feature>
<evidence type="ECO:0000313" key="11">
    <source>
        <dbReference type="Proteomes" id="UP000245921"/>
    </source>
</evidence>
<keyword evidence="3 8" id="KW-0813">Transport</keyword>
<evidence type="ECO:0000256" key="2">
    <source>
        <dbReference type="ARBA" id="ARBA00007069"/>
    </source>
</evidence>
<gene>
    <name evidence="10" type="ORF">C7380_1234</name>
</gene>
<comment type="subcellular location">
    <subcellularLocation>
        <location evidence="1 8">Cell membrane</location>
        <topology evidence="1 8">Multi-pass membrane protein</topology>
    </subcellularLocation>
</comment>
<evidence type="ECO:0000256" key="4">
    <source>
        <dbReference type="ARBA" id="ARBA00022475"/>
    </source>
</evidence>
<dbReference type="PANTHER" id="PTHR43848:SF2">
    <property type="entry name" value="PUTRESCINE TRANSPORT SYSTEM PERMEASE PROTEIN POTI"/>
    <property type="match status" value="1"/>
</dbReference>
<keyword evidence="6 8" id="KW-1133">Transmembrane helix</keyword>
<feature type="transmembrane region" description="Helical" evidence="8">
    <location>
        <begin position="130"/>
        <end position="150"/>
    </location>
</feature>
<dbReference type="Gene3D" id="1.10.3720.10">
    <property type="entry name" value="MetI-like"/>
    <property type="match status" value="1"/>
</dbReference>
<dbReference type="InterPro" id="IPR051789">
    <property type="entry name" value="Bact_Polyamine_Transport"/>
</dbReference>
<reference evidence="10 11" key="1">
    <citation type="submission" date="2018-05" db="EMBL/GenBank/DDBJ databases">
        <title>Genomic Encyclopedia of Type Strains, Phase IV (KMG-IV): sequencing the most valuable type-strain genomes for metagenomic binning, comparative biology and taxonomic classification.</title>
        <authorList>
            <person name="Goeker M."/>
        </authorList>
    </citation>
    <scope>NUCLEOTIDE SEQUENCE [LARGE SCALE GENOMIC DNA]</scope>
    <source>
        <strain evidence="10 11">DSM 24906</strain>
    </source>
</reference>
<evidence type="ECO:0000256" key="7">
    <source>
        <dbReference type="ARBA" id="ARBA00023136"/>
    </source>
</evidence>
<dbReference type="AlphaFoldDB" id="A0AA45C4V7"/>
<dbReference type="GO" id="GO:0005886">
    <property type="term" value="C:plasma membrane"/>
    <property type="evidence" value="ECO:0007669"/>
    <property type="project" value="UniProtKB-SubCell"/>
</dbReference>
<keyword evidence="5 8" id="KW-0812">Transmembrane</keyword>
<evidence type="ECO:0000256" key="1">
    <source>
        <dbReference type="ARBA" id="ARBA00004651"/>
    </source>
</evidence>
<organism evidence="10 11">
    <name type="scientific">Oceanotoga teriensis</name>
    <dbReference type="NCBI Taxonomy" id="515440"/>
    <lineage>
        <taxon>Bacteria</taxon>
        <taxon>Thermotogati</taxon>
        <taxon>Thermotogota</taxon>
        <taxon>Thermotogae</taxon>
        <taxon>Petrotogales</taxon>
        <taxon>Petrotogaceae</taxon>
        <taxon>Oceanotoga</taxon>
    </lineage>
</organism>
<evidence type="ECO:0000256" key="8">
    <source>
        <dbReference type="RuleBase" id="RU363032"/>
    </source>
</evidence>
<feature type="transmembrane region" description="Helical" evidence="8">
    <location>
        <begin position="101"/>
        <end position="124"/>
    </location>
</feature>
<dbReference type="PROSITE" id="PS50928">
    <property type="entry name" value="ABC_TM1"/>
    <property type="match status" value="1"/>
</dbReference>
<evidence type="ECO:0000256" key="3">
    <source>
        <dbReference type="ARBA" id="ARBA00022448"/>
    </source>
</evidence>
<dbReference type="PANTHER" id="PTHR43848">
    <property type="entry name" value="PUTRESCINE TRANSPORT SYSTEM PERMEASE PROTEIN POTI"/>
    <property type="match status" value="1"/>
</dbReference>
<dbReference type="CDD" id="cd06261">
    <property type="entry name" value="TM_PBP2"/>
    <property type="match status" value="1"/>
</dbReference>
<evidence type="ECO:0000259" key="9">
    <source>
        <dbReference type="PROSITE" id="PS50928"/>
    </source>
</evidence>
<comment type="similarity">
    <text evidence="2">Belongs to the binding-protein-dependent transport system permease family. CysTW subfamily.</text>
</comment>
<feature type="domain" description="ABC transmembrane type-1" evidence="9">
    <location>
        <begin position="62"/>
        <end position="250"/>
    </location>
</feature>
<proteinExistence type="inferred from homology"/>
<dbReference type="SUPFAM" id="SSF161098">
    <property type="entry name" value="MetI-like"/>
    <property type="match status" value="1"/>
</dbReference>
<keyword evidence="4" id="KW-1003">Cell membrane</keyword>
<feature type="transmembrane region" description="Helical" evidence="8">
    <location>
        <begin position="186"/>
        <end position="208"/>
    </location>
</feature>
<sequence length="258" mass="29070">MKKERRIFSLIILIITFIFFYTPIITLLIYSFNSSKSMHWNGFSLKWYKELFTNSGEIWKAFFNSITIAITSALFSTIIGTIAAIGLKWHSLKNKNVIQKISYVSLVMPDIIVGVSLLILFGVLKMRLGLFTIFIAHTTFNIPYVLFIALSAMEDIDYSLIEASYDLGATEIQALTKVMMPVLKPAIISSILMTVTLSIDDFVITFFVSGPGSTTLPLQIYSMIRFGVSPVINALSVVMIFGTIILAVSTRRFFKYLF</sequence>
<dbReference type="Proteomes" id="UP000245921">
    <property type="component" value="Unassembled WGS sequence"/>
</dbReference>
<evidence type="ECO:0000256" key="6">
    <source>
        <dbReference type="ARBA" id="ARBA00022989"/>
    </source>
</evidence>
<dbReference type="GO" id="GO:0055085">
    <property type="term" value="P:transmembrane transport"/>
    <property type="evidence" value="ECO:0007669"/>
    <property type="project" value="InterPro"/>
</dbReference>
<protein>
    <submittedName>
        <fullName evidence="10">ABC-type spermidine/putrescine transport system permease subunit II</fullName>
    </submittedName>
</protein>
<dbReference type="InterPro" id="IPR000515">
    <property type="entry name" value="MetI-like"/>
</dbReference>
<evidence type="ECO:0000313" key="10">
    <source>
        <dbReference type="EMBL" id="PWJ87524.1"/>
    </source>
</evidence>
<keyword evidence="7 8" id="KW-0472">Membrane</keyword>
<keyword evidence="11" id="KW-1185">Reference proteome</keyword>
<evidence type="ECO:0000256" key="5">
    <source>
        <dbReference type="ARBA" id="ARBA00022692"/>
    </source>
</evidence>
<name>A0AA45C4V7_9BACT</name>
<dbReference type="Pfam" id="PF00528">
    <property type="entry name" value="BPD_transp_1"/>
    <property type="match status" value="1"/>
</dbReference>
<dbReference type="RefSeq" id="WP_109606200.1">
    <property type="nucleotide sequence ID" value="NZ_QGGI01000023.1"/>
</dbReference>
<dbReference type="EMBL" id="QGGI01000023">
    <property type="protein sequence ID" value="PWJ87524.1"/>
    <property type="molecule type" value="Genomic_DNA"/>
</dbReference>
<feature type="transmembrane region" description="Helical" evidence="8">
    <location>
        <begin position="7"/>
        <end position="32"/>
    </location>
</feature>
<comment type="caution">
    <text evidence="10">The sequence shown here is derived from an EMBL/GenBank/DDBJ whole genome shotgun (WGS) entry which is preliminary data.</text>
</comment>
<feature type="transmembrane region" description="Helical" evidence="8">
    <location>
        <begin position="61"/>
        <end position="89"/>
    </location>
</feature>